<reference evidence="2 3" key="1">
    <citation type="submission" date="2018-11" db="EMBL/GenBank/DDBJ databases">
        <authorList>
            <person name="Lopez-Roques C."/>
            <person name="Donnadieu C."/>
            <person name="Bouchez O."/>
            <person name="Klopp C."/>
            <person name="Cabau C."/>
            <person name="Zahm M."/>
        </authorList>
    </citation>
    <scope>NUCLEOTIDE SEQUENCE [LARGE SCALE GENOMIC DNA]</scope>
    <source>
        <strain evidence="2">RS831</strain>
        <tissue evidence="2">Whole body</tissue>
    </source>
</reference>
<reference evidence="2 3" key="2">
    <citation type="submission" date="2019-01" db="EMBL/GenBank/DDBJ databases">
        <title>A chromosome length genome reference of the Java medaka (oryzias javanicus).</title>
        <authorList>
            <person name="Herpin A."/>
            <person name="Takehana Y."/>
            <person name="Naruse K."/>
            <person name="Ansai S."/>
            <person name="Kawaguchi M."/>
        </authorList>
    </citation>
    <scope>NUCLEOTIDE SEQUENCE [LARGE SCALE GENOMIC DNA]</scope>
    <source>
        <strain evidence="2">RS831</strain>
        <tissue evidence="2">Whole body</tissue>
    </source>
</reference>
<protein>
    <submittedName>
        <fullName evidence="2">Uncharacterized protein</fullName>
    </submittedName>
</protein>
<dbReference type="GO" id="GO:0005663">
    <property type="term" value="C:DNA replication factor C complex"/>
    <property type="evidence" value="ECO:0007669"/>
    <property type="project" value="TreeGrafter"/>
</dbReference>
<dbReference type="Proteomes" id="UP000283210">
    <property type="component" value="Chromosome 9"/>
</dbReference>
<dbReference type="AlphaFoldDB" id="A0A3S2M4E2"/>
<evidence type="ECO:0000256" key="1">
    <source>
        <dbReference type="SAM" id="MobiDB-lite"/>
    </source>
</evidence>
<dbReference type="InterPro" id="IPR050238">
    <property type="entry name" value="DNA_Rep/Repair_Clamp_Loader"/>
</dbReference>
<dbReference type="GO" id="GO:0003689">
    <property type="term" value="F:DNA clamp loader activity"/>
    <property type="evidence" value="ECO:0007669"/>
    <property type="project" value="TreeGrafter"/>
</dbReference>
<dbReference type="SUPFAM" id="SSF52540">
    <property type="entry name" value="P-loop containing nucleoside triphosphate hydrolases"/>
    <property type="match status" value="1"/>
</dbReference>
<organism evidence="2 3">
    <name type="scientific">Oryzias javanicus</name>
    <name type="common">Javanese ricefish</name>
    <name type="synonym">Aplocheilus javanicus</name>
    <dbReference type="NCBI Taxonomy" id="123683"/>
    <lineage>
        <taxon>Eukaryota</taxon>
        <taxon>Metazoa</taxon>
        <taxon>Chordata</taxon>
        <taxon>Craniata</taxon>
        <taxon>Vertebrata</taxon>
        <taxon>Euteleostomi</taxon>
        <taxon>Actinopterygii</taxon>
        <taxon>Neopterygii</taxon>
        <taxon>Teleostei</taxon>
        <taxon>Neoteleostei</taxon>
        <taxon>Acanthomorphata</taxon>
        <taxon>Ovalentaria</taxon>
        <taxon>Atherinomorphae</taxon>
        <taxon>Beloniformes</taxon>
        <taxon>Adrianichthyidae</taxon>
        <taxon>Oryziinae</taxon>
        <taxon>Oryzias</taxon>
    </lineage>
</organism>
<accession>A0A3S2M4E2</accession>
<name>A0A3S2M4E2_ORYJA</name>
<feature type="region of interest" description="Disordered" evidence="1">
    <location>
        <begin position="174"/>
        <end position="199"/>
    </location>
</feature>
<sequence length="290" mass="33021">MISLLVEKYRPQKLEDLISHRDILSTIQRFIKEDRLPHLLLYGPSWNRKRPSLCARQLYKDKEFNFHGPGDGQGYRWWSRSHPELCSNQDHLQGESGPLQLSWTFFGASFQLTPNLHSLIPRKGFKLVILDEADAMTQDAQNALPASDREVYRKHAVLPHLQLPFQDHPCPAVPVHQVPLRPSESGPDDPPAGARYPAGEDELDKTISVWDSHIIRPSNNDRVPSGRPKVMYMFPELYSTNNCISPVDDADVQLCHANCTFRPTVPCDTDIYDLCYVLMAESDLQLPNDA</sequence>
<dbReference type="EMBL" id="CM012445">
    <property type="protein sequence ID" value="RVE67737.1"/>
    <property type="molecule type" value="Genomic_DNA"/>
</dbReference>
<gene>
    <name evidence="2" type="ORF">OJAV_G00084530</name>
</gene>
<dbReference type="GO" id="GO:0006281">
    <property type="term" value="P:DNA repair"/>
    <property type="evidence" value="ECO:0007669"/>
    <property type="project" value="TreeGrafter"/>
</dbReference>
<dbReference type="GO" id="GO:0006261">
    <property type="term" value="P:DNA-templated DNA replication"/>
    <property type="evidence" value="ECO:0007669"/>
    <property type="project" value="TreeGrafter"/>
</dbReference>
<dbReference type="InterPro" id="IPR027417">
    <property type="entry name" value="P-loop_NTPase"/>
</dbReference>
<dbReference type="PANTHER" id="PTHR11669:SF9">
    <property type="entry name" value="REPLICATION FACTOR C SUBUNIT 5"/>
    <property type="match status" value="1"/>
</dbReference>
<dbReference type="Gene3D" id="3.40.50.300">
    <property type="entry name" value="P-loop containing nucleotide triphosphate hydrolases"/>
    <property type="match status" value="1"/>
</dbReference>
<dbReference type="PANTHER" id="PTHR11669">
    <property type="entry name" value="REPLICATION FACTOR C / DNA POLYMERASE III GAMMA-TAU SUBUNIT"/>
    <property type="match status" value="1"/>
</dbReference>
<keyword evidence="3" id="KW-1185">Reference proteome</keyword>
<evidence type="ECO:0000313" key="2">
    <source>
        <dbReference type="EMBL" id="RVE67737.1"/>
    </source>
</evidence>
<dbReference type="GO" id="GO:0005634">
    <property type="term" value="C:nucleus"/>
    <property type="evidence" value="ECO:0007669"/>
    <property type="project" value="TreeGrafter"/>
</dbReference>
<dbReference type="OrthoDB" id="10045093at2759"/>
<evidence type="ECO:0000313" key="3">
    <source>
        <dbReference type="Proteomes" id="UP000283210"/>
    </source>
</evidence>
<proteinExistence type="predicted"/>